<evidence type="ECO:0000313" key="9">
    <source>
        <dbReference type="Proteomes" id="UP000007875"/>
    </source>
</evidence>
<feature type="transmembrane region" description="Helical" evidence="6">
    <location>
        <begin position="12"/>
        <end position="35"/>
    </location>
</feature>
<feature type="transmembrane region" description="Helical" evidence="6">
    <location>
        <begin position="81"/>
        <end position="102"/>
    </location>
</feature>
<feature type="domain" description="Major facilitator superfamily (MFS) profile" evidence="7">
    <location>
        <begin position="1"/>
        <end position="157"/>
    </location>
</feature>
<reference evidence="8" key="2">
    <citation type="submission" date="2025-08" db="UniProtKB">
        <authorList>
            <consortium name="Ensembl"/>
        </authorList>
    </citation>
    <scope>IDENTIFICATION</scope>
</reference>
<evidence type="ECO:0000256" key="1">
    <source>
        <dbReference type="ARBA" id="ARBA00004141"/>
    </source>
</evidence>
<dbReference type="SUPFAM" id="SSF103473">
    <property type="entry name" value="MFS general substrate transporter"/>
    <property type="match status" value="1"/>
</dbReference>
<dbReference type="STRING" id="51511.ENSCSAVP00000005011"/>
<keyword evidence="5 6" id="KW-0472">Membrane</keyword>
<reference evidence="9" key="1">
    <citation type="submission" date="2003-08" db="EMBL/GenBank/DDBJ databases">
        <authorList>
            <person name="Birren B."/>
            <person name="Nusbaum C."/>
            <person name="Abebe A."/>
            <person name="Abouelleil A."/>
            <person name="Adekoya E."/>
            <person name="Ait-zahra M."/>
            <person name="Allen N."/>
            <person name="Allen T."/>
            <person name="An P."/>
            <person name="Anderson M."/>
            <person name="Anderson S."/>
            <person name="Arachchi H."/>
            <person name="Armbruster J."/>
            <person name="Bachantsang P."/>
            <person name="Baldwin J."/>
            <person name="Barry A."/>
            <person name="Bayul T."/>
            <person name="Blitshsteyn B."/>
            <person name="Bloom T."/>
            <person name="Blye J."/>
            <person name="Boguslavskiy L."/>
            <person name="Borowsky M."/>
            <person name="Boukhgalter B."/>
            <person name="Brunache A."/>
            <person name="Butler J."/>
            <person name="Calixte N."/>
            <person name="Calvo S."/>
            <person name="Camarata J."/>
            <person name="Campo K."/>
            <person name="Chang J."/>
            <person name="Cheshatsang Y."/>
            <person name="Citroen M."/>
            <person name="Collymore A."/>
            <person name="Considine T."/>
            <person name="Cook A."/>
            <person name="Cooke P."/>
            <person name="Corum B."/>
            <person name="Cuomo C."/>
            <person name="David R."/>
            <person name="Dawoe T."/>
            <person name="Degray S."/>
            <person name="Dodge S."/>
            <person name="Dooley K."/>
            <person name="Dorje P."/>
            <person name="Dorjee K."/>
            <person name="Dorris L."/>
            <person name="Duffey N."/>
            <person name="Dupes A."/>
            <person name="Elkins T."/>
            <person name="Engels R."/>
            <person name="Erickson J."/>
            <person name="Farina A."/>
            <person name="Faro S."/>
            <person name="Ferreira P."/>
            <person name="Fischer H."/>
            <person name="Fitzgerald M."/>
            <person name="Foley K."/>
            <person name="Gage D."/>
            <person name="Galagan J."/>
            <person name="Gearin G."/>
            <person name="Gnerre S."/>
            <person name="Gnirke A."/>
            <person name="Goyette A."/>
            <person name="Graham J."/>
            <person name="Grandbois E."/>
            <person name="Gyaltsen K."/>
            <person name="Hafez N."/>
            <person name="Hagopian D."/>
            <person name="Hagos B."/>
            <person name="Hall J."/>
            <person name="Hatcher B."/>
            <person name="Heller A."/>
            <person name="Higgins H."/>
            <person name="Honan T."/>
            <person name="Horn A."/>
            <person name="Houde N."/>
            <person name="Hughes L."/>
            <person name="Hulme W."/>
            <person name="Husby E."/>
            <person name="Iliev I."/>
            <person name="Jaffe D."/>
            <person name="Jones C."/>
            <person name="Kamal M."/>
            <person name="Kamat A."/>
            <person name="Kamvysselis M."/>
            <person name="Karlsson E."/>
            <person name="Kells C."/>
            <person name="Kieu A."/>
            <person name="Kisner P."/>
            <person name="Kodira C."/>
            <person name="Kulbokas E."/>
            <person name="Labutti K."/>
            <person name="Lama D."/>
            <person name="Landers T."/>
            <person name="Leger J."/>
            <person name="Levine S."/>
            <person name="Lewis D."/>
            <person name="Lewis T."/>
            <person name="Lindblad-toh K."/>
            <person name="Liu X."/>
            <person name="Lokyitsang T."/>
            <person name="Lokyitsang Y."/>
            <person name="Lucien O."/>
            <person name="Lui A."/>
            <person name="Ma L.J."/>
            <person name="Mabbitt R."/>
            <person name="Macdonald J."/>
            <person name="Maclean C."/>
            <person name="Major J."/>
            <person name="Manning J."/>
            <person name="Marabella R."/>
            <person name="Maru K."/>
            <person name="Matthews C."/>
            <person name="Mauceli E."/>
            <person name="Mccarthy M."/>
            <person name="Mcdonough S."/>
            <person name="Mcghee T."/>
            <person name="Meldrim J."/>
            <person name="Meneus L."/>
            <person name="Mesirov J."/>
            <person name="Mihalev A."/>
            <person name="Mihova T."/>
            <person name="Mikkelsen T."/>
            <person name="Mlenga V."/>
            <person name="Moru K."/>
            <person name="Mozes J."/>
            <person name="Mulrain L."/>
            <person name="Munson G."/>
            <person name="Naylor J."/>
            <person name="Newes C."/>
            <person name="Nguyen C."/>
            <person name="Nguyen N."/>
            <person name="Nguyen T."/>
            <person name="Nicol R."/>
            <person name="Nielsen C."/>
            <person name="Nizzari M."/>
            <person name="Norbu C."/>
            <person name="Norbu N."/>
            <person name="O'donnell P."/>
            <person name="Okoawo O."/>
            <person name="O'leary S."/>
            <person name="Omotosho B."/>
            <person name="O'neill K."/>
            <person name="Osman S."/>
            <person name="Parker S."/>
            <person name="Perrin D."/>
            <person name="Phunkhang P."/>
            <person name="Piqani B."/>
            <person name="Purcell S."/>
            <person name="Rachupka T."/>
            <person name="Ramasamy U."/>
            <person name="Rameau R."/>
            <person name="Ray V."/>
            <person name="Raymond C."/>
            <person name="Retta R."/>
            <person name="Richardson S."/>
            <person name="Rise C."/>
            <person name="Rodriguez J."/>
            <person name="Rogers J."/>
            <person name="Rogov P."/>
            <person name="Rutman M."/>
            <person name="Schupbach R."/>
            <person name="Seaman C."/>
            <person name="Settipalli S."/>
            <person name="Sharpe T."/>
            <person name="Sheridan J."/>
            <person name="Sherpa N."/>
            <person name="Shi J."/>
            <person name="Smirnov S."/>
            <person name="Smith C."/>
            <person name="Sougnez C."/>
            <person name="Spencer B."/>
            <person name="Stalker J."/>
            <person name="Stange-thomann N."/>
            <person name="Stavropoulos S."/>
            <person name="Stetson K."/>
            <person name="Stone C."/>
            <person name="Stone S."/>
            <person name="Stubbs M."/>
            <person name="Talamas J."/>
            <person name="Tchuinga P."/>
            <person name="Tenzing P."/>
            <person name="Tesfaye S."/>
            <person name="Theodore J."/>
            <person name="Thoulutsang Y."/>
            <person name="Topham K."/>
            <person name="Towey S."/>
            <person name="Tsamla T."/>
            <person name="Tsomo N."/>
            <person name="Vallee D."/>
            <person name="Vassiliev H."/>
            <person name="Venkataraman V."/>
            <person name="Vinson J."/>
            <person name="Vo A."/>
            <person name="Wade C."/>
            <person name="Wang S."/>
            <person name="Wangchuk T."/>
            <person name="Wangdi T."/>
            <person name="Whittaker C."/>
            <person name="Wilkinson J."/>
            <person name="Wu Y."/>
            <person name="Wyman D."/>
            <person name="Yadav S."/>
            <person name="Yang S."/>
            <person name="Yang X."/>
            <person name="Yeager S."/>
            <person name="Yee E."/>
            <person name="Young G."/>
            <person name="Zainoun J."/>
            <person name="Zembeck L."/>
            <person name="Zimmer A."/>
            <person name="Zody M."/>
            <person name="Lander E."/>
        </authorList>
    </citation>
    <scope>NUCLEOTIDE SEQUENCE [LARGE SCALE GENOMIC DNA]</scope>
</reference>
<evidence type="ECO:0000256" key="5">
    <source>
        <dbReference type="ARBA" id="ARBA00023136"/>
    </source>
</evidence>
<dbReference type="GO" id="GO:0022857">
    <property type="term" value="F:transmembrane transporter activity"/>
    <property type="evidence" value="ECO:0007669"/>
    <property type="project" value="InterPro"/>
</dbReference>
<evidence type="ECO:0000313" key="8">
    <source>
        <dbReference type="Ensembl" id="ENSCSAVP00000005011.1"/>
    </source>
</evidence>
<dbReference type="InParanoid" id="H2YI62"/>
<comment type="subcellular location">
    <subcellularLocation>
        <location evidence="1">Membrane</location>
        <topology evidence="1">Multi-pass membrane protein</topology>
    </subcellularLocation>
</comment>
<dbReference type="GeneTree" id="ENSGT00530000063599"/>
<organism evidence="8 9">
    <name type="scientific">Ciona savignyi</name>
    <name type="common">Pacific transparent sea squirt</name>
    <dbReference type="NCBI Taxonomy" id="51511"/>
    <lineage>
        <taxon>Eukaryota</taxon>
        <taxon>Metazoa</taxon>
        <taxon>Chordata</taxon>
        <taxon>Tunicata</taxon>
        <taxon>Ascidiacea</taxon>
        <taxon>Phlebobranchia</taxon>
        <taxon>Cionidae</taxon>
        <taxon>Ciona</taxon>
    </lineage>
</organism>
<keyword evidence="3 6" id="KW-0812">Transmembrane</keyword>
<feature type="transmembrane region" description="Helical" evidence="6">
    <location>
        <begin position="108"/>
        <end position="129"/>
    </location>
</feature>
<keyword evidence="9" id="KW-1185">Reference proteome</keyword>
<dbReference type="Ensembl" id="ENSCSAVT00000005082.1">
    <property type="protein sequence ID" value="ENSCSAVP00000005011.1"/>
    <property type="gene ID" value="ENSCSAVG00000002989.1"/>
</dbReference>
<proteinExistence type="inferred from homology"/>
<dbReference type="PROSITE" id="PS50850">
    <property type="entry name" value="MFS"/>
    <property type="match status" value="1"/>
</dbReference>
<dbReference type="eggNOG" id="KOG3762">
    <property type="taxonomic scope" value="Eukaryota"/>
</dbReference>
<accession>H2YI62</accession>
<dbReference type="Proteomes" id="UP000007875">
    <property type="component" value="Unassembled WGS sequence"/>
</dbReference>
<dbReference type="InterPro" id="IPR020846">
    <property type="entry name" value="MFS_dom"/>
</dbReference>
<evidence type="ECO:0000256" key="4">
    <source>
        <dbReference type="ARBA" id="ARBA00022989"/>
    </source>
</evidence>
<dbReference type="Gene3D" id="1.20.1250.20">
    <property type="entry name" value="MFS general substrate transporter like domains"/>
    <property type="match status" value="1"/>
</dbReference>
<dbReference type="PANTHER" id="PTHR16172:SF2">
    <property type="entry name" value="MAJOR FACILITATOR SUPERFAMILY DOMAIN-CONTAINING PROTEIN 6"/>
    <property type="match status" value="1"/>
</dbReference>
<feature type="transmembrane region" description="Helical" evidence="6">
    <location>
        <begin position="47"/>
        <end position="69"/>
    </location>
</feature>
<keyword evidence="4 6" id="KW-1133">Transmembrane helix</keyword>
<dbReference type="AlphaFoldDB" id="H2YI62"/>
<protein>
    <recommendedName>
        <fullName evidence="7">Major facilitator superfamily (MFS) profile domain-containing protein</fullName>
    </recommendedName>
</protein>
<dbReference type="InterPro" id="IPR024989">
    <property type="entry name" value="MFS_assoc_dom"/>
</dbReference>
<dbReference type="GO" id="GO:0005886">
    <property type="term" value="C:plasma membrane"/>
    <property type="evidence" value="ECO:0007669"/>
    <property type="project" value="TreeGrafter"/>
</dbReference>
<evidence type="ECO:0000259" key="7">
    <source>
        <dbReference type="PROSITE" id="PS50850"/>
    </source>
</evidence>
<evidence type="ECO:0000256" key="2">
    <source>
        <dbReference type="ARBA" id="ARBA00005241"/>
    </source>
</evidence>
<evidence type="ECO:0000256" key="3">
    <source>
        <dbReference type="ARBA" id="ARBA00022692"/>
    </source>
</evidence>
<dbReference type="Pfam" id="PF12832">
    <property type="entry name" value="MFS_1_like"/>
    <property type="match status" value="1"/>
</dbReference>
<dbReference type="HOGENOM" id="CLU_1677247_0_0_1"/>
<dbReference type="PANTHER" id="PTHR16172">
    <property type="entry name" value="MAJOR FACILITATOR SUPERFAMILY DOMAIN-CONTAINING PROTEIN 6-LIKE"/>
    <property type="match status" value="1"/>
</dbReference>
<sequence length="157" mass="17037">MFFISGWVAGKVGNNSILVVGLLFASLRCFLYTILTSAWQLLLVEVLHGFSFALPMAAMCSYSAALAPPGMTATLIGLTQGVYWGLGNMLGALVGGVLYRIYSPIVMFRTTALLGVVTAIIYTISVACLRNYNPELKVKVDYEAAELEPCHKEEYSP</sequence>
<evidence type="ECO:0000256" key="6">
    <source>
        <dbReference type="SAM" id="Phobius"/>
    </source>
</evidence>
<reference evidence="8" key="3">
    <citation type="submission" date="2025-09" db="UniProtKB">
        <authorList>
            <consortium name="Ensembl"/>
        </authorList>
    </citation>
    <scope>IDENTIFICATION</scope>
</reference>
<dbReference type="InterPro" id="IPR036259">
    <property type="entry name" value="MFS_trans_sf"/>
</dbReference>
<name>H2YI62_CIOSA</name>
<dbReference type="InterPro" id="IPR051717">
    <property type="entry name" value="MFS_MFSD6"/>
</dbReference>
<comment type="similarity">
    <text evidence="2">Belongs to the major facilitator superfamily. MFSD6 family.</text>
</comment>